<keyword evidence="2" id="KW-0813">Transport</keyword>
<dbReference type="Pfam" id="PF00005">
    <property type="entry name" value="ABC_tran"/>
    <property type="match status" value="1"/>
</dbReference>
<dbReference type="InterPro" id="IPR047641">
    <property type="entry name" value="ABC_transpr_MalK/UgpC-like"/>
</dbReference>
<dbReference type="GO" id="GO:0055052">
    <property type="term" value="C:ATP-binding cassette (ABC) transporter complex, substrate-binding subunit-containing"/>
    <property type="evidence" value="ECO:0007669"/>
    <property type="project" value="TreeGrafter"/>
</dbReference>
<evidence type="ECO:0000256" key="10">
    <source>
        <dbReference type="ARBA" id="ARBA00053454"/>
    </source>
</evidence>
<keyword evidence="3" id="KW-1003">Cell membrane</keyword>
<dbReference type="GO" id="GO:0005524">
    <property type="term" value="F:ATP binding"/>
    <property type="evidence" value="ECO:0007669"/>
    <property type="project" value="UniProtKB-KW"/>
</dbReference>
<keyword evidence="5 15" id="KW-0067">ATP-binding</keyword>
<evidence type="ECO:0000256" key="9">
    <source>
        <dbReference type="ARBA" id="ARBA00051890"/>
    </source>
</evidence>
<dbReference type="InterPro" id="IPR013611">
    <property type="entry name" value="Transp-assoc_OB_typ2"/>
</dbReference>
<evidence type="ECO:0000313" key="16">
    <source>
        <dbReference type="Proteomes" id="UP001166304"/>
    </source>
</evidence>
<dbReference type="RefSeq" id="WP_162411743.1">
    <property type="nucleotide sequence ID" value="NZ_JAHQXE010000001.1"/>
</dbReference>
<dbReference type="Gene3D" id="3.40.50.300">
    <property type="entry name" value="P-loop containing nucleotide triphosphate hydrolases"/>
    <property type="match status" value="1"/>
</dbReference>
<keyword evidence="6" id="KW-1278">Translocase</keyword>
<proteinExistence type="inferred from homology"/>
<dbReference type="PANTHER" id="PTHR43875">
    <property type="entry name" value="MALTODEXTRIN IMPORT ATP-BINDING PROTEIN MSMX"/>
    <property type="match status" value="1"/>
</dbReference>
<dbReference type="SUPFAM" id="SSF50331">
    <property type="entry name" value="MOP-like"/>
    <property type="match status" value="1"/>
</dbReference>
<comment type="subcellular location">
    <subcellularLocation>
        <location evidence="1">Cell membrane</location>
        <topology evidence="1">Peripheral membrane protein</topology>
    </subcellularLocation>
</comment>
<evidence type="ECO:0000256" key="6">
    <source>
        <dbReference type="ARBA" id="ARBA00022967"/>
    </source>
</evidence>
<gene>
    <name evidence="15" type="ORF">KTS37_04225</name>
</gene>
<comment type="catalytic activity">
    <reaction evidence="9">
        <text>L-arabinose(out) + ATP + H2O = L-arabinose(in) + ADP + phosphate + H(+)</text>
        <dbReference type="Rhea" id="RHEA:30007"/>
        <dbReference type="ChEBI" id="CHEBI:15377"/>
        <dbReference type="ChEBI" id="CHEBI:15378"/>
        <dbReference type="ChEBI" id="CHEBI:17535"/>
        <dbReference type="ChEBI" id="CHEBI:30616"/>
        <dbReference type="ChEBI" id="CHEBI:43474"/>
        <dbReference type="ChEBI" id="CHEBI:456216"/>
        <dbReference type="EC" id="7.5.2.13"/>
    </reaction>
    <physiologicalReaction direction="left-to-right" evidence="9">
        <dbReference type="Rhea" id="RHEA:30008"/>
    </physiologicalReaction>
</comment>
<feature type="domain" description="ABC transporter" evidence="14">
    <location>
        <begin position="4"/>
        <end position="239"/>
    </location>
</feature>
<dbReference type="AlphaFoldDB" id="A0AA41FZY3"/>
<sequence>MAQLTLDNVTKTFQDDDGEIIAVDNVSVDIEDGEFLCVVGPSGCGKSTTLRMIAGLEDITSGEIRLGGQIINDQPPARRNVAMVFQSYALYPHMTVRENMAFGLEESTDMPDSEIDQRVEEATKMLGIFDLIDRKPGELSGGQQQRVALGRAIVRDPEVFLMDEPLANLDAKLKAEMRTELQHLQEDLDVTTVYVTHDQTEAMTMSDRIAILNDGILQQCATPLECYHEPNNLFVAGFIGEPSMNFFPTTREGTTLRADRFEYELGDETAAAVSETTNVTLGIRPEDIELADSTAAVNTFEAVVDVVEPRGNENTAHLQFDADADEQFTMTVDGMTSLKSGQRISVAFPEEAIHLFDTGSGEAIRNRTLDEIETVESVV</sequence>
<dbReference type="Pfam" id="PF08402">
    <property type="entry name" value="TOBE_2"/>
    <property type="match status" value="1"/>
</dbReference>
<dbReference type="PANTHER" id="PTHR43875:SF15">
    <property type="entry name" value="TREHALOSE IMPORT ATP-BINDING PROTEIN SUGC"/>
    <property type="match status" value="1"/>
</dbReference>
<dbReference type="InterPro" id="IPR008995">
    <property type="entry name" value="Mo/tungstate-bd_C_term_dom"/>
</dbReference>
<evidence type="ECO:0000256" key="8">
    <source>
        <dbReference type="ARBA" id="ARBA00050355"/>
    </source>
</evidence>
<dbReference type="EC" id="7.5.2.13" evidence="13"/>
<dbReference type="InterPro" id="IPR027417">
    <property type="entry name" value="P-loop_NTPase"/>
</dbReference>
<dbReference type="InterPro" id="IPR003593">
    <property type="entry name" value="AAA+_ATPase"/>
</dbReference>
<comment type="function">
    <text evidence="10">Part of the ABC transporter complex XacGHIJK involved in the uptake of xylose and arabinose. Responsible for energy coupling to the transport system.</text>
</comment>
<keyword evidence="16" id="KW-1185">Reference proteome</keyword>
<comment type="caution">
    <text evidence="15">The sequence shown here is derived from an EMBL/GenBank/DDBJ whole genome shotgun (WGS) entry which is preliminary data.</text>
</comment>
<comment type="subunit">
    <text evidence="12">The complex is composed of two ATP-binding proteins (XacJ and XacK), two transmembrane proteins (XacH and XacI) and a solute-binding protein (XacG).</text>
</comment>
<dbReference type="GO" id="GO:0140359">
    <property type="term" value="F:ABC-type transporter activity"/>
    <property type="evidence" value="ECO:0007669"/>
    <property type="project" value="InterPro"/>
</dbReference>
<evidence type="ECO:0000256" key="4">
    <source>
        <dbReference type="ARBA" id="ARBA00022741"/>
    </source>
</evidence>
<dbReference type="PROSITE" id="PS50893">
    <property type="entry name" value="ABC_TRANSPORTER_2"/>
    <property type="match status" value="1"/>
</dbReference>
<evidence type="ECO:0000256" key="5">
    <source>
        <dbReference type="ARBA" id="ARBA00022840"/>
    </source>
</evidence>
<dbReference type="SMART" id="SM00382">
    <property type="entry name" value="AAA"/>
    <property type="match status" value="1"/>
</dbReference>
<dbReference type="Gene3D" id="2.40.50.140">
    <property type="entry name" value="Nucleic acid-binding proteins"/>
    <property type="match status" value="1"/>
</dbReference>
<dbReference type="Proteomes" id="UP001166304">
    <property type="component" value="Unassembled WGS sequence"/>
</dbReference>
<evidence type="ECO:0000259" key="14">
    <source>
        <dbReference type="PROSITE" id="PS50893"/>
    </source>
</evidence>
<evidence type="ECO:0000256" key="7">
    <source>
        <dbReference type="ARBA" id="ARBA00023136"/>
    </source>
</evidence>
<evidence type="ECO:0000256" key="1">
    <source>
        <dbReference type="ARBA" id="ARBA00004202"/>
    </source>
</evidence>
<dbReference type="InterPro" id="IPR012340">
    <property type="entry name" value="NA-bd_OB-fold"/>
</dbReference>
<dbReference type="InterPro" id="IPR017871">
    <property type="entry name" value="ABC_transporter-like_CS"/>
</dbReference>
<evidence type="ECO:0000256" key="13">
    <source>
        <dbReference type="ARBA" id="ARBA00066315"/>
    </source>
</evidence>
<keyword evidence="4" id="KW-0547">Nucleotide-binding</keyword>
<comment type="catalytic activity">
    <reaction evidence="8">
        <text>D-xylose(out) + ATP + H2O = D-xylose(in) + ADP + phosphate + H(+)</text>
        <dbReference type="Rhea" id="RHEA:29899"/>
        <dbReference type="ChEBI" id="CHEBI:15377"/>
        <dbReference type="ChEBI" id="CHEBI:15378"/>
        <dbReference type="ChEBI" id="CHEBI:30616"/>
        <dbReference type="ChEBI" id="CHEBI:43474"/>
        <dbReference type="ChEBI" id="CHEBI:53455"/>
        <dbReference type="ChEBI" id="CHEBI:456216"/>
        <dbReference type="EC" id="7.5.2.13"/>
    </reaction>
    <physiologicalReaction direction="left-to-right" evidence="8">
        <dbReference type="Rhea" id="RHEA:29900"/>
    </physiologicalReaction>
</comment>
<evidence type="ECO:0000256" key="12">
    <source>
        <dbReference type="ARBA" id="ARBA00065962"/>
    </source>
</evidence>
<dbReference type="FunFam" id="3.40.50.300:FF:000042">
    <property type="entry name" value="Maltose/maltodextrin ABC transporter, ATP-binding protein"/>
    <property type="match status" value="1"/>
</dbReference>
<keyword evidence="7" id="KW-0472">Membrane</keyword>
<dbReference type="CDD" id="cd03301">
    <property type="entry name" value="ABC_MalK_N"/>
    <property type="match status" value="1"/>
</dbReference>
<reference evidence="15" key="1">
    <citation type="submission" date="2021-06" db="EMBL/GenBank/DDBJ databases">
        <title>New haloarchaea isolates fom saline soil.</title>
        <authorList>
            <person name="Duran-Viseras A."/>
            <person name="Sanchez-Porro C.S."/>
            <person name="Ventosa A."/>
        </authorList>
    </citation>
    <scope>NUCLEOTIDE SEQUENCE</scope>
    <source>
        <strain evidence="15">JCM 18369</strain>
    </source>
</reference>
<dbReference type="Gene3D" id="2.40.50.100">
    <property type="match status" value="1"/>
</dbReference>
<name>A0AA41FZY3_9EURY</name>
<dbReference type="EMBL" id="JAHQXE010000001">
    <property type="protein sequence ID" value="MBV0900989.1"/>
    <property type="molecule type" value="Genomic_DNA"/>
</dbReference>
<dbReference type="GO" id="GO:0016887">
    <property type="term" value="F:ATP hydrolysis activity"/>
    <property type="evidence" value="ECO:0007669"/>
    <property type="project" value="InterPro"/>
</dbReference>
<protein>
    <recommendedName>
        <fullName evidence="13">ABC-type D-xylose/L-arabinose transporter</fullName>
        <ecNumber evidence="13">7.5.2.13</ecNumber>
    </recommendedName>
</protein>
<evidence type="ECO:0000256" key="2">
    <source>
        <dbReference type="ARBA" id="ARBA00022448"/>
    </source>
</evidence>
<dbReference type="SUPFAM" id="SSF52540">
    <property type="entry name" value="P-loop containing nucleoside triphosphate hydrolases"/>
    <property type="match status" value="1"/>
</dbReference>
<dbReference type="NCBIfam" id="NF008653">
    <property type="entry name" value="PRK11650.1"/>
    <property type="match status" value="1"/>
</dbReference>
<dbReference type="InterPro" id="IPR015855">
    <property type="entry name" value="ABC_transpr_MalK-like"/>
</dbReference>
<evidence type="ECO:0000256" key="11">
    <source>
        <dbReference type="ARBA" id="ARBA00061029"/>
    </source>
</evidence>
<dbReference type="PROSITE" id="PS00211">
    <property type="entry name" value="ABC_TRANSPORTER_1"/>
    <property type="match status" value="1"/>
</dbReference>
<organism evidence="15 16">
    <name type="scientific">Haloarcula salina</name>
    <dbReference type="NCBI Taxonomy" id="1429914"/>
    <lineage>
        <taxon>Archaea</taxon>
        <taxon>Methanobacteriati</taxon>
        <taxon>Methanobacteriota</taxon>
        <taxon>Stenosarchaea group</taxon>
        <taxon>Halobacteria</taxon>
        <taxon>Halobacteriales</taxon>
        <taxon>Haloarculaceae</taxon>
        <taxon>Haloarcula</taxon>
    </lineage>
</organism>
<evidence type="ECO:0000256" key="3">
    <source>
        <dbReference type="ARBA" id="ARBA00022475"/>
    </source>
</evidence>
<accession>A0AA41FZY3</accession>
<dbReference type="InterPro" id="IPR003439">
    <property type="entry name" value="ABC_transporter-like_ATP-bd"/>
</dbReference>
<dbReference type="GO" id="GO:0008643">
    <property type="term" value="P:carbohydrate transport"/>
    <property type="evidence" value="ECO:0007669"/>
    <property type="project" value="InterPro"/>
</dbReference>
<comment type="similarity">
    <text evidence="11">Belongs to the ABC transporter superfamily. Carbohydrate uptake transporter-1 (CUT1) (TC 3.A.1.1) family.</text>
</comment>
<evidence type="ECO:0000313" key="15">
    <source>
        <dbReference type="EMBL" id="MBV0900989.1"/>
    </source>
</evidence>